<proteinExistence type="predicted"/>
<organism evidence="2 3">
    <name type="scientific">Pseudobutyrivibrio ruminis</name>
    <dbReference type="NCBI Taxonomy" id="46206"/>
    <lineage>
        <taxon>Bacteria</taxon>
        <taxon>Bacillati</taxon>
        <taxon>Bacillota</taxon>
        <taxon>Clostridia</taxon>
        <taxon>Lachnospirales</taxon>
        <taxon>Lachnospiraceae</taxon>
        <taxon>Pseudobutyrivibrio</taxon>
    </lineage>
</organism>
<protein>
    <submittedName>
        <fullName evidence="2">Transcriptional regulator</fullName>
    </submittedName>
</protein>
<accession>A0A2G3DRH4</accession>
<reference evidence="2 3" key="1">
    <citation type="submission" date="2017-10" db="EMBL/GenBank/DDBJ databases">
        <title>Resolving the taxonomy of Roseburia spp., Eubacterium rectale and Agathobacter spp. through phylogenomic analysis.</title>
        <authorList>
            <person name="Sheridan P.O."/>
            <person name="Walker A.W."/>
            <person name="Duncan S.H."/>
            <person name="Scott K.P."/>
            <person name="Toole P.W.O."/>
            <person name="Luis P."/>
            <person name="Flint H.J."/>
        </authorList>
    </citation>
    <scope>NUCLEOTIDE SEQUENCE [LARGE SCALE GENOMIC DNA]</scope>
    <source>
        <strain evidence="2 3">JK626</strain>
    </source>
</reference>
<evidence type="ECO:0000313" key="2">
    <source>
        <dbReference type="EMBL" id="PHU33632.1"/>
    </source>
</evidence>
<dbReference type="InterPro" id="IPR001387">
    <property type="entry name" value="Cro/C1-type_HTH"/>
</dbReference>
<dbReference type="PROSITE" id="PS50943">
    <property type="entry name" value="HTH_CROC1"/>
    <property type="match status" value="1"/>
</dbReference>
<evidence type="ECO:0000259" key="1">
    <source>
        <dbReference type="PROSITE" id="PS50943"/>
    </source>
</evidence>
<feature type="domain" description="HTH cro/C1-type" evidence="1">
    <location>
        <begin position="37"/>
        <end position="91"/>
    </location>
</feature>
<dbReference type="Pfam" id="PF01381">
    <property type="entry name" value="HTH_3"/>
    <property type="match status" value="1"/>
</dbReference>
<reference evidence="2 3" key="2">
    <citation type="submission" date="2017-10" db="EMBL/GenBank/DDBJ databases">
        <authorList>
            <person name="Banno H."/>
            <person name="Chua N.-H."/>
        </authorList>
    </citation>
    <scope>NUCLEOTIDE SEQUENCE [LARGE SCALE GENOMIC DNA]</scope>
    <source>
        <strain evidence="2 3">JK626</strain>
    </source>
</reference>
<dbReference type="Gene3D" id="1.10.260.40">
    <property type="entry name" value="lambda repressor-like DNA-binding domains"/>
    <property type="match status" value="1"/>
</dbReference>
<sequence>MEKKSDFQKRLANDLKNPEFKKEWDSLELEYQIQAVLMQARIDADMTQAELAEKSGVRQSNISRIESGAVLPRLDTLEALAKAMGKNLQISMI</sequence>
<dbReference type="EMBL" id="PDYF01000083">
    <property type="protein sequence ID" value="PHU33632.1"/>
    <property type="molecule type" value="Genomic_DNA"/>
</dbReference>
<dbReference type="SUPFAM" id="SSF47413">
    <property type="entry name" value="lambda repressor-like DNA-binding domains"/>
    <property type="match status" value="1"/>
</dbReference>
<evidence type="ECO:0000313" key="3">
    <source>
        <dbReference type="Proteomes" id="UP000225889"/>
    </source>
</evidence>
<dbReference type="GO" id="GO:0003677">
    <property type="term" value="F:DNA binding"/>
    <property type="evidence" value="ECO:0007669"/>
    <property type="project" value="InterPro"/>
</dbReference>
<gene>
    <name evidence="2" type="ORF">CSX01_13940</name>
</gene>
<dbReference type="AlphaFoldDB" id="A0A2G3DRH4"/>
<dbReference type="RefSeq" id="WP_099392790.1">
    <property type="nucleotide sequence ID" value="NZ_PDYF01000083.1"/>
</dbReference>
<name>A0A2G3DRH4_9FIRM</name>
<comment type="caution">
    <text evidence="2">The sequence shown here is derived from an EMBL/GenBank/DDBJ whole genome shotgun (WGS) entry which is preliminary data.</text>
</comment>
<dbReference type="SMART" id="SM00530">
    <property type="entry name" value="HTH_XRE"/>
    <property type="match status" value="1"/>
</dbReference>
<dbReference type="InterPro" id="IPR010982">
    <property type="entry name" value="Lambda_DNA-bd_dom_sf"/>
</dbReference>
<dbReference type="CDD" id="cd00093">
    <property type="entry name" value="HTH_XRE"/>
    <property type="match status" value="1"/>
</dbReference>
<dbReference type="Proteomes" id="UP000225889">
    <property type="component" value="Unassembled WGS sequence"/>
</dbReference>